<proteinExistence type="predicted"/>
<feature type="transmembrane region" description="Helical" evidence="5">
    <location>
        <begin position="30"/>
        <end position="48"/>
    </location>
</feature>
<feature type="transmembrane region" description="Helical" evidence="5">
    <location>
        <begin position="60"/>
        <end position="79"/>
    </location>
</feature>
<dbReference type="AlphaFoldDB" id="A0A2T3NDI1"/>
<dbReference type="Proteomes" id="UP000241346">
    <property type="component" value="Unassembled WGS sequence"/>
</dbReference>
<dbReference type="RefSeq" id="WP_107298764.1">
    <property type="nucleotide sequence ID" value="NZ_PYMB01000005.1"/>
</dbReference>
<accession>A0A2T3NDI1</accession>
<evidence type="ECO:0000256" key="5">
    <source>
        <dbReference type="SAM" id="Phobius"/>
    </source>
</evidence>
<evidence type="ECO:0000313" key="7">
    <source>
        <dbReference type="Proteomes" id="UP000241346"/>
    </source>
</evidence>
<dbReference type="SMART" id="SM00679">
    <property type="entry name" value="CTNS"/>
    <property type="match status" value="1"/>
</dbReference>
<organism evidence="6 7">
    <name type="scientific">Photobacterium rosenbergii</name>
    <dbReference type="NCBI Taxonomy" id="294936"/>
    <lineage>
        <taxon>Bacteria</taxon>
        <taxon>Pseudomonadati</taxon>
        <taxon>Pseudomonadota</taxon>
        <taxon>Gammaproteobacteria</taxon>
        <taxon>Vibrionales</taxon>
        <taxon>Vibrionaceae</taxon>
        <taxon>Photobacterium</taxon>
    </lineage>
</organism>
<comment type="subcellular location">
    <subcellularLocation>
        <location evidence="1">Membrane</location>
        <topology evidence="1">Multi-pass membrane protein</topology>
    </subcellularLocation>
</comment>
<protein>
    <submittedName>
        <fullName evidence="6">Glutathione synthetase</fullName>
    </submittedName>
</protein>
<feature type="transmembrane region" description="Helical" evidence="5">
    <location>
        <begin position="85"/>
        <end position="103"/>
    </location>
</feature>
<evidence type="ECO:0000256" key="1">
    <source>
        <dbReference type="ARBA" id="ARBA00004141"/>
    </source>
</evidence>
<sequence>MDTKTLTVSIICGSLLATLSLWVADYSLAALGSLAACCTTLAYLPQVIKIIRSKDTQSISLHMYALMVFGVFCWFIYGMKVNDTPVMLANAITLLLSMVILFMKLSERPQ</sequence>
<comment type="caution">
    <text evidence="6">The sequence shown here is derived from an EMBL/GenBank/DDBJ whole genome shotgun (WGS) entry which is preliminary data.</text>
</comment>
<dbReference type="OrthoDB" id="122062at2"/>
<name>A0A2T3NDI1_9GAMM</name>
<evidence type="ECO:0000256" key="4">
    <source>
        <dbReference type="ARBA" id="ARBA00023136"/>
    </source>
</evidence>
<gene>
    <name evidence="6" type="ORF">C9J01_13920</name>
</gene>
<dbReference type="NCBIfam" id="NF037968">
    <property type="entry name" value="SemiSWEET_2"/>
    <property type="match status" value="1"/>
</dbReference>
<keyword evidence="4 5" id="KW-0472">Membrane</keyword>
<dbReference type="Gene3D" id="1.20.1280.290">
    <property type="match status" value="1"/>
</dbReference>
<evidence type="ECO:0000313" key="6">
    <source>
        <dbReference type="EMBL" id="PSW12274.1"/>
    </source>
</evidence>
<reference evidence="6 7" key="1">
    <citation type="submission" date="2018-03" db="EMBL/GenBank/DDBJ databases">
        <title>Whole genome sequencing of Histamine producing bacteria.</title>
        <authorList>
            <person name="Butler K."/>
        </authorList>
    </citation>
    <scope>NUCLEOTIDE SEQUENCE [LARGE SCALE GENOMIC DNA]</scope>
    <source>
        <strain evidence="6 7">DSM 19138</strain>
    </source>
</reference>
<dbReference type="InterPro" id="IPR047662">
    <property type="entry name" value="SemiSWEET"/>
</dbReference>
<keyword evidence="3 5" id="KW-1133">Transmembrane helix</keyword>
<dbReference type="EMBL" id="PYMB01000005">
    <property type="protein sequence ID" value="PSW12274.1"/>
    <property type="molecule type" value="Genomic_DNA"/>
</dbReference>
<dbReference type="InterPro" id="IPR006603">
    <property type="entry name" value="PQ-loop_rpt"/>
</dbReference>
<evidence type="ECO:0000256" key="2">
    <source>
        <dbReference type="ARBA" id="ARBA00022692"/>
    </source>
</evidence>
<dbReference type="GO" id="GO:0016020">
    <property type="term" value="C:membrane"/>
    <property type="evidence" value="ECO:0007669"/>
    <property type="project" value="UniProtKB-SubCell"/>
</dbReference>
<feature type="transmembrane region" description="Helical" evidence="5">
    <location>
        <begin position="7"/>
        <end position="24"/>
    </location>
</feature>
<keyword evidence="2 5" id="KW-0812">Transmembrane</keyword>
<dbReference type="GO" id="GO:0051119">
    <property type="term" value="F:sugar transmembrane transporter activity"/>
    <property type="evidence" value="ECO:0007669"/>
    <property type="project" value="InterPro"/>
</dbReference>
<evidence type="ECO:0000256" key="3">
    <source>
        <dbReference type="ARBA" id="ARBA00022989"/>
    </source>
</evidence>
<dbReference type="Pfam" id="PF04193">
    <property type="entry name" value="PQ-loop"/>
    <property type="match status" value="1"/>
</dbReference>